<evidence type="ECO:0000259" key="7">
    <source>
        <dbReference type="Pfam" id="PF00496"/>
    </source>
</evidence>
<evidence type="ECO:0000256" key="1">
    <source>
        <dbReference type="ARBA" id="ARBA00004196"/>
    </source>
</evidence>
<dbReference type="EMBL" id="JACHWR010000001">
    <property type="protein sequence ID" value="MBB3041762.1"/>
    <property type="molecule type" value="Genomic_DNA"/>
</dbReference>
<dbReference type="Proteomes" id="UP000589626">
    <property type="component" value="Unassembled WGS sequence"/>
</dbReference>
<evidence type="ECO:0000256" key="2">
    <source>
        <dbReference type="ARBA" id="ARBA00005695"/>
    </source>
</evidence>
<dbReference type="PANTHER" id="PTHR30290">
    <property type="entry name" value="PERIPLASMIC BINDING COMPONENT OF ABC TRANSPORTER"/>
    <property type="match status" value="1"/>
</dbReference>
<dbReference type="RefSeq" id="WP_183591631.1">
    <property type="nucleotide sequence ID" value="NZ_JACHWR010000001.1"/>
</dbReference>
<accession>A0A7W4Z0C5</accession>
<dbReference type="InterPro" id="IPR000914">
    <property type="entry name" value="SBP_5_dom"/>
</dbReference>
<comment type="similarity">
    <text evidence="2">Belongs to the bacterial solute-binding protein 5 family.</text>
</comment>
<dbReference type="PIRSF" id="PIRSF002741">
    <property type="entry name" value="MppA"/>
    <property type="match status" value="1"/>
</dbReference>
<evidence type="ECO:0000313" key="8">
    <source>
        <dbReference type="EMBL" id="MBB3041762.1"/>
    </source>
</evidence>
<comment type="caution">
    <text evidence="8">The sequence shown here is derived from an EMBL/GenBank/DDBJ whole genome shotgun (WGS) entry which is preliminary data.</text>
</comment>
<dbReference type="GO" id="GO:0030313">
    <property type="term" value="C:cell envelope"/>
    <property type="evidence" value="ECO:0007669"/>
    <property type="project" value="UniProtKB-SubCell"/>
</dbReference>
<proteinExistence type="inferred from homology"/>
<evidence type="ECO:0000256" key="3">
    <source>
        <dbReference type="ARBA" id="ARBA00022448"/>
    </source>
</evidence>
<feature type="signal peptide" evidence="6">
    <location>
        <begin position="1"/>
        <end position="25"/>
    </location>
</feature>
<dbReference type="GO" id="GO:0015833">
    <property type="term" value="P:peptide transport"/>
    <property type="evidence" value="ECO:0007669"/>
    <property type="project" value="TreeGrafter"/>
</dbReference>
<sequence length="509" mass="55230">MARIRLGMVAVVVSAMVLAACSGNAQDDDDGTSGPSGTLRVATDTPPDPWDPALATPADPNLLYYQGPYEFLVNTDDDGQLVPGLATSWESTPDSLTLELREGVTFSDGTTFDAAAVKANIEHQQKNGIPPNQAKFLNVESMDVVSPTELKINLSRPTPQLIYNLARQQGIMASPEALKDPKKLATEPVGTGPWLLDTAATVANSKYVFKLNPNYWDKSVQGVQNIEIHFIPDQQARANALLTHKVDYAALDFQFADQVEAAGMEVQDVPSFPYYLQIMDRNGTIVPEFKDKRVRLAMAYAIDQKSFFDVTMSGFGVETNQWTIPGQYGFNSDYTGLGFDLDKAQSLMDEAGVSSLEFDIPSYGPFDGYNTAIAGFLAKIGVTMKLVPSETGNISGEAASGNYAAAIVPAHEVHPQDFYNTRISVFGPANPFKVPSPDIDKVMQQVTGADPAADEAAYQEMAKLASEDAVVVPLGVVSCLQAWDPQRITGVTKWEWTCGNVRFQGMKVR</sequence>
<dbReference type="Gene3D" id="3.40.190.10">
    <property type="entry name" value="Periplasmic binding protein-like II"/>
    <property type="match status" value="1"/>
</dbReference>
<dbReference type="SUPFAM" id="SSF53850">
    <property type="entry name" value="Periplasmic binding protein-like II"/>
    <property type="match status" value="1"/>
</dbReference>
<dbReference type="Gene3D" id="3.10.105.10">
    <property type="entry name" value="Dipeptide-binding Protein, Domain 3"/>
    <property type="match status" value="1"/>
</dbReference>
<evidence type="ECO:0000256" key="5">
    <source>
        <dbReference type="SAM" id="MobiDB-lite"/>
    </source>
</evidence>
<dbReference type="AlphaFoldDB" id="A0A7W4Z0C5"/>
<reference evidence="8 9" key="1">
    <citation type="submission" date="2020-08" db="EMBL/GenBank/DDBJ databases">
        <title>Sequencing the genomes of 1000 actinobacteria strains.</title>
        <authorList>
            <person name="Klenk H.-P."/>
        </authorList>
    </citation>
    <scope>NUCLEOTIDE SEQUENCE [LARGE SCALE GENOMIC DNA]</scope>
    <source>
        <strain evidence="8 9">DSM 105498</strain>
    </source>
</reference>
<dbReference type="Pfam" id="PF00496">
    <property type="entry name" value="SBP_bac_5"/>
    <property type="match status" value="1"/>
</dbReference>
<evidence type="ECO:0000256" key="4">
    <source>
        <dbReference type="ARBA" id="ARBA00022729"/>
    </source>
</evidence>
<dbReference type="GO" id="GO:1904680">
    <property type="term" value="F:peptide transmembrane transporter activity"/>
    <property type="evidence" value="ECO:0007669"/>
    <property type="project" value="TreeGrafter"/>
</dbReference>
<keyword evidence="4 6" id="KW-0732">Signal</keyword>
<name>A0A7W4Z0C5_9ACTN</name>
<feature type="domain" description="Solute-binding protein family 5" evidence="7">
    <location>
        <begin position="80"/>
        <end position="409"/>
    </location>
</feature>
<dbReference type="GO" id="GO:0042597">
    <property type="term" value="C:periplasmic space"/>
    <property type="evidence" value="ECO:0007669"/>
    <property type="project" value="UniProtKB-ARBA"/>
</dbReference>
<keyword evidence="9" id="KW-1185">Reference proteome</keyword>
<dbReference type="InterPro" id="IPR039424">
    <property type="entry name" value="SBP_5"/>
</dbReference>
<evidence type="ECO:0000256" key="6">
    <source>
        <dbReference type="SAM" id="SignalP"/>
    </source>
</evidence>
<feature type="chain" id="PRO_5031026270" evidence="6">
    <location>
        <begin position="26"/>
        <end position="509"/>
    </location>
</feature>
<keyword evidence="3" id="KW-0813">Transport</keyword>
<evidence type="ECO:0000313" key="9">
    <source>
        <dbReference type="Proteomes" id="UP000589626"/>
    </source>
</evidence>
<dbReference type="PANTHER" id="PTHR30290:SF10">
    <property type="entry name" value="PERIPLASMIC OLIGOPEPTIDE-BINDING PROTEIN-RELATED"/>
    <property type="match status" value="1"/>
</dbReference>
<comment type="subcellular location">
    <subcellularLocation>
        <location evidence="1">Cell envelope</location>
    </subcellularLocation>
</comment>
<gene>
    <name evidence="8" type="ORF">FHU40_001563</name>
</gene>
<dbReference type="GO" id="GO:0043190">
    <property type="term" value="C:ATP-binding cassette (ABC) transporter complex"/>
    <property type="evidence" value="ECO:0007669"/>
    <property type="project" value="InterPro"/>
</dbReference>
<feature type="region of interest" description="Disordered" evidence="5">
    <location>
        <begin position="24"/>
        <end position="53"/>
    </location>
</feature>
<organism evidence="8 9">
    <name type="scientific">Nocardioides soli</name>
    <dbReference type="NCBI Taxonomy" id="1036020"/>
    <lineage>
        <taxon>Bacteria</taxon>
        <taxon>Bacillati</taxon>
        <taxon>Actinomycetota</taxon>
        <taxon>Actinomycetes</taxon>
        <taxon>Propionibacteriales</taxon>
        <taxon>Nocardioidaceae</taxon>
        <taxon>Nocardioides</taxon>
    </lineage>
</organism>
<dbReference type="PROSITE" id="PS51257">
    <property type="entry name" value="PROKAR_LIPOPROTEIN"/>
    <property type="match status" value="1"/>
</dbReference>
<protein>
    <submittedName>
        <fullName evidence="8">Peptide/nickel transport system substrate-binding protein</fullName>
    </submittedName>
</protein>
<dbReference type="InterPro" id="IPR030678">
    <property type="entry name" value="Peptide/Ni-bd"/>
</dbReference>